<feature type="signal peptide" evidence="18">
    <location>
        <begin position="1"/>
        <end position="28"/>
    </location>
</feature>
<keyword evidence="9" id="KW-0406">Ion transport</keyword>
<dbReference type="InterPro" id="IPR012910">
    <property type="entry name" value="Plug_dom"/>
</dbReference>
<evidence type="ECO:0000259" key="19">
    <source>
        <dbReference type="Pfam" id="PF00593"/>
    </source>
</evidence>
<name>A0A3N4NJ22_9GAMM</name>
<dbReference type="InterPro" id="IPR010917">
    <property type="entry name" value="TonB_rcpt_CS"/>
</dbReference>
<dbReference type="Pfam" id="PF07715">
    <property type="entry name" value="Plug"/>
    <property type="match status" value="1"/>
</dbReference>
<comment type="caution">
    <text evidence="21">The sequence shown here is derived from an EMBL/GenBank/DDBJ whole genome shotgun (WGS) entry which is preliminary data.</text>
</comment>
<dbReference type="GO" id="GO:0015344">
    <property type="term" value="F:siderophore uptake transmembrane transporter activity"/>
    <property type="evidence" value="ECO:0007669"/>
    <property type="project" value="TreeGrafter"/>
</dbReference>
<comment type="similarity">
    <text evidence="2 14 16">Belongs to the TonB-dependent receptor family.</text>
</comment>
<organism evidence="21 22">
    <name type="scientific">Candidatus Pantoea deserta</name>
    <dbReference type="NCBI Taxonomy" id="1869313"/>
    <lineage>
        <taxon>Bacteria</taxon>
        <taxon>Pseudomonadati</taxon>
        <taxon>Pseudomonadota</taxon>
        <taxon>Gammaproteobacteria</taxon>
        <taxon>Enterobacterales</taxon>
        <taxon>Erwiniaceae</taxon>
        <taxon>Pantoea</taxon>
    </lineage>
</organism>
<evidence type="ECO:0000256" key="12">
    <source>
        <dbReference type="ARBA" id="ARBA00023170"/>
    </source>
</evidence>
<dbReference type="GO" id="GO:0015891">
    <property type="term" value="P:siderophore transport"/>
    <property type="evidence" value="ECO:0007669"/>
    <property type="project" value="InterPro"/>
</dbReference>
<sequence length="744" mass="80213">MRRSLSSPGYKPTLLALLVSAGCLPVMAATNTTQSATSSAASDPAAAARQGEQTLTVTAAPQSDFRPGGNQLVPAWLDGQVAHGGRLGMLGEQNAMDVPFNVIGFTSKLIQDQQAKTIADVVKNDAGVQTLQGYGNFAETYRIRGFALDGDDMTFGGLPGIVPRQVMDASLIDRVEIFKGANGLLNGAASSGVGGMINLEPKHAEDSPLTRVGIDYTSAQQVGTTTDISRRFGDNNQFGVRLNAVHREGETGVDGEQKRTTAASLGLDYRGERLRTSLDVGYQKKTFHNGDNGVNISGVDFIPRLPSNSHNYSQQWVYSDIESEFGLARAEYDVTDSWMLYGAAGAQHSHELGDYASPKLTDADGDAQIGRLDTNRIINNFSGMAGIRGQFDTGVVSHKVNLGYSAYTSRNNTAWRMAYGSNTESTNIYNTEKVPNPTNNLTGGNYSDPLTTGRTRTQGYLLSDTLGILNDSVQLTVGARHQKVVVRNYSNATGAEDTASRYTNSRWMPTYGIVYKPVESVALYANHTESLQPGEVAPNNATNYGTTTGIAHAKQNEVGVKVDFQRVGGSLALFEIKKPSGILNDDGSYGLDGEQRNRGVELNVFGEPVLGVRINGSAAWLDPEMTKTENGTYNGKDAIGVPRYNLALGAEYDIKPVEGLTATAQVKHTGSQWADSANSKKIDSYTTLDLGMRYRMNVNENDLVWRAGIDNVTNEKYWSSVDGTGTYLFRGDGRTLKVGVSYDF</sequence>
<evidence type="ECO:0000256" key="11">
    <source>
        <dbReference type="ARBA" id="ARBA00023136"/>
    </source>
</evidence>
<evidence type="ECO:0000256" key="3">
    <source>
        <dbReference type="ARBA" id="ARBA00022448"/>
    </source>
</evidence>
<keyword evidence="11 14" id="KW-0472">Membrane</keyword>
<reference evidence="21 22" key="1">
    <citation type="submission" date="2018-11" db="EMBL/GenBank/DDBJ databases">
        <title>Whole genome sequencing of Pantoea sp. RIT388.</title>
        <authorList>
            <person name="Gan H.M."/>
            <person name="Hudson A.O."/>
        </authorList>
    </citation>
    <scope>NUCLEOTIDE SEQUENCE [LARGE SCALE GENOMIC DNA]</scope>
    <source>
        <strain evidence="21 22">RIT388</strain>
    </source>
</reference>
<evidence type="ECO:0000256" key="15">
    <source>
        <dbReference type="PROSITE-ProRule" id="PRU10144"/>
    </source>
</evidence>
<evidence type="ECO:0000256" key="10">
    <source>
        <dbReference type="ARBA" id="ARBA00023077"/>
    </source>
</evidence>
<evidence type="ECO:0000313" key="21">
    <source>
        <dbReference type="EMBL" id="RPD96402.1"/>
    </source>
</evidence>
<gene>
    <name evidence="21" type="ORF">BBB56_18760</name>
</gene>
<evidence type="ECO:0000256" key="7">
    <source>
        <dbReference type="ARBA" id="ARBA00022729"/>
    </source>
</evidence>
<keyword evidence="12 21" id="KW-0675">Receptor</keyword>
<feature type="short sequence motif" description="TonB C-terminal box" evidence="15">
    <location>
        <begin position="727"/>
        <end position="744"/>
    </location>
</feature>
<dbReference type="InterPro" id="IPR000531">
    <property type="entry name" value="Beta-barrel_TonB"/>
</dbReference>
<keyword evidence="10 16" id="KW-0798">TonB box</keyword>
<dbReference type="GO" id="GO:0038023">
    <property type="term" value="F:signaling receptor activity"/>
    <property type="evidence" value="ECO:0007669"/>
    <property type="project" value="InterPro"/>
</dbReference>
<evidence type="ECO:0000256" key="18">
    <source>
        <dbReference type="SAM" id="SignalP"/>
    </source>
</evidence>
<proteinExistence type="inferred from homology"/>
<dbReference type="InterPro" id="IPR039426">
    <property type="entry name" value="TonB-dep_rcpt-like"/>
</dbReference>
<dbReference type="SUPFAM" id="SSF56935">
    <property type="entry name" value="Porins"/>
    <property type="match status" value="1"/>
</dbReference>
<evidence type="ECO:0000256" key="1">
    <source>
        <dbReference type="ARBA" id="ARBA00004571"/>
    </source>
</evidence>
<accession>A0A3N4NJ22</accession>
<evidence type="ECO:0000313" key="22">
    <source>
        <dbReference type="Proteomes" id="UP000281332"/>
    </source>
</evidence>
<dbReference type="Pfam" id="PF00593">
    <property type="entry name" value="TonB_dep_Rec_b-barrel"/>
    <property type="match status" value="1"/>
</dbReference>
<dbReference type="RefSeq" id="WP_123802435.1">
    <property type="nucleotide sequence ID" value="NZ_RMVG01000017.1"/>
</dbReference>
<keyword evidence="22" id="KW-1185">Reference proteome</keyword>
<evidence type="ECO:0000256" key="14">
    <source>
        <dbReference type="PROSITE-ProRule" id="PRU01360"/>
    </source>
</evidence>
<feature type="domain" description="TonB-dependent receptor plug" evidence="20">
    <location>
        <begin position="95"/>
        <end position="192"/>
    </location>
</feature>
<dbReference type="Gene3D" id="2.170.130.10">
    <property type="entry name" value="TonB-dependent receptor, plug domain"/>
    <property type="match status" value="1"/>
</dbReference>
<dbReference type="OrthoDB" id="8732650at2"/>
<evidence type="ECO:0000256" key="13">
    <source>
        <dbReference type="ARBA" id="ARBA00023237"/>
    </source>
</evidence>
<evidence type="ECO:0000256" key="5">
    <source>
        <dbReference type="ARBA" id="ARBA00022496"/>
    </source>
</evidence>
<dbReference type="Proteomes" id="UP000281332">
    <property type="component" value="Unassembled WGS sequence"/>
</dbReference>
<evidence type="ECO:0000256" key="17">
    <source>
        <dbReference type="SAM" id="MobiDB-lite"/>
    </source>
</evidence>
<dbReference type="AlphaFoldDB" id="A0A3N4NJ22"/>
<keyword evidence="7 18" id="KW-0732">Signal</keyword>
<evidence type="ECO:0000259" key="20">
    <source>
        <dbReference type="Pfam" id="PF07715"/>
    </source>
</evidence>
<dbReference type="EMBL" id="RMVG01000017">
    <property type="protein sequence ID" value="RPD96402.1"/>
    <property type="molecule type" value="Genomic_DNA"/>
</dbReference>
<evidence type="ECO:0000256" key="8">
    <source>
        <dbReference type="ARBA" id="ARBA00023004"/>
    </source>
</evidence>
<keyword evidence="13 14" id="KW-0998">Cell outer membrane</keyword>
<dbReference type="PROSITE" id="PS01156">
    <property type="entry name" value="TONB_DEPENDENT_REC_2"/>
    <property type="match status" value="1"/>
</dbReference>
<evidence type="ECO:0000256" key="9">
    <source>
        <dbReference type="ARBA" id="ARBA00023065"/>
    </source>
</evidence>
<dbReference type="CDD" id="cd01347">
    <property type="entry name" value="ligand_gated_channel"/>
    <property type="match status" value="1"/>
</dbReference>
<keyword evidence="5" id="KW-0410">Iron transport</keyword>
<dbReference type="PROSITE" id="PS51257">
    <property type="entry name" value="PROKAR_LIPOPROTEIN"/>
    <property type="match status" value="1"/>
</dbReference>
<dbReference type="Gene3D" id="2.40.170.20">
    <property type="entry name" value="TonB-dependent receptor, beta-barrel domain"/>
    <property type="match status" value="1"/>
</dbReference>
<protein>
    <submittedName>
        <fullName evidence="21">TonB-dependent siderophore receptor</fullName>
    </submittedName>
</protein>
<dbReference type="NCBIfam" id="TIGR01783">
    <property type="entry name" value="TonB-siderophor"/>
    <property type="match status" value="1"/>
</dbReference>
<evidence type="ECO:0000256" key="4">
    <source>
        <dbReference type="ARBA" id="ARBA00022452"/>
    </source>
</evidence>
<dbReference type="GO" id="GO:0009279">
    <property type="term" value="C:cell outer membrane"/>
    <property type="evidence" value="ECO:0007669"/>
    <property type="project" value="UniProtKB-SubCell"/>
</dbReference>
<keyword evidence="8" id="KW-0408">Iron</keyword>
<comment type="subcellular location">
    <subcellularLocation>
        <location evidence="1 14">Cell outer membrane</location>
        <topology evidence="1 14">Multi-pass membrane protein</topology>
    </subcellularLocation>
</comment>
<feature type="compositionally biased region" description="Polar residues" evidence="17">
    <location>
        <begin position="436"/>
        <end position="450"/>
    </location>
</feature>
<evidence type="ECO:0000256" key="2">
    <source>
        <dbReference type="ARBA" id="ARBA00009810"/>
    </source>
</evidence>
<keyword evidence="4 14" id="KW-1134">Transmembrane beta strand</keyword>
<dbReference type="InterPro" id="IPR037066">
    <property type="entry name" value="Plug_dom_sf"/>
</dbReference>
<evidence type="ECO:0000256" key="16">
    <source>
        <dbReference type="RuleBase" id="RU003357"/>
    </source>
</evidence>
<feature type="chain" id="PRO_5018291779" evidence="18">
    <location>
        <begin position="29"/>
        <end position="744"/>
    </location>
</feature>
<feature type="region of interest" description="Disordered" evidence="17">
    <location>
        <begin position="430"/>
        <end position="450"/>
    </location>
</feature>
<dbReference type="PANTHER" id="PTHR32552">
    <property type="entry name" value="FERRICHROME IRON RECEPTOR-RELATED"/>
    <property type="match status" value="1"/>
</dbReference>
<evidence type="ECO:0000256" key="6">
    <source>
        <dbReference type="ARBA" id="ARBA00022692"/>
    </source>
</evidence>
<feature type="domain" description="TonB-dependent receptor-like beta-barrel" evidence="19">
    <location>
        <begin position="268"/>
        <end position="712"/>
    </location>
</feature>
<dbReference type="PANTHER" id="PTHR32552:SF82">
    <property type="entry name" value="FCUA PROTEIN"/>
    <property type="match status" value="1"/>
</dbReference>
<dbReference type="InterPro" id="IPR036942">
    <property type="entry name" value="Beta-barrel_TonB_sf"/>
</dbReference>
<keyword evidence="3 14" id="KW-0813">Transport</keyword>
<dbReference type="InterPro" id="IPR010105">
    <property type="entry name" value="TonB_sidphr_rcpt"/>
</dbReference>
<keyword evidence="6 14" id="KW-0812">Transmembrane</keyword>
<dbReference type="PROSITE" id="PS52016">
    <property type="entry name" value="TONB_DEPENDENT_REC_3"/>
    <property type="match status" value="1"/>
</dbReference>